<dbReference type="KEGG" id="srho:HH216_05295"/>
<feature type="domain" description="Cadherin" evidence="1">
    <location>
        <begin position="470"/>
        <end position="504"/>
    </location>
</feature>
<protein>
    <submittedName>
        <fullName evidence="2">T9SS type A sorting domain-containing protein</fullName>
    </submittedName>
</protein>
<evidence type="ECO:0000313" key="3">
    <source>
        <dbReference type="Proteomes" id="UP000501128"/>
    </source>
</evidence>
<dbReference type="GO" id="GO:0016020">
    <property type="term" value="C:membrane"/>
    <property type="evidence" value="ECO:0007669"/>
    <property type="project" value="InterPro"/>
</dbReference>
<proteinExistence type="predicted"/>
<dbReference type="GO" id="GO:0005509">
    <property type="term" value="F:calcium ion binding"/>
    <property type="evidence" value="ECO:0007669"/>
    <property type="project" value="InterPro"/>
</dbReference>
<dbReference type="InterPro" id="IPR003886">
    <property type="entry name" value="NIDO_dom"/>
</dbReference>
<dbReference type="InterPro" id="IPR015919">
    <property type="entry name" value="Cadherin-like_sf"/>
</dbReference>
<dbReference type="PANTHER" id="PTHR13802:SF59">
    <property type="entry name" value="SUSHI DOMAIN-CONTAINING PROTEIN 2"/>
    <property type="match status" value="1"/>
</dbReference>
<reference evidence="2 3" key="1">
    <citation type="submission" date="2020-04" db="EMBL/GenBank/DDBJ databases">
        <title>Genome sequencing of novel species.</title>
        <authorList>
            <person name="Heo J."/>
            <person name="Kim S.-J."/>
            <person name="Kim J.-S."/>
            <person name="Hong S.-B."/>
            <person name="Kwon S.-W."/>
        </authorList>
    </citation>
    <scope>NUCLEOTIDE SEQUENCE [LARGE SCALE GENOMIC DNA]</scope>
    <source>
        <strain evidence="2 3">CJU-R4</strain>
    </source>
</reference>
<dbReference type="InterPro" id="IPR013783">
    <property type="entry name" value="Ig-like_fold"/>
</dbReference>
<name>A0A7L5DIM5_9BACT</name>
<dbReference type="NCBIfam" id="TIGR04183">
    <property type="entry name" value="Por_Secre_tail"/>
    <property type="match status" value="1"/>
</dbReference>
<dbReference type="RefSeq" id="WP_169549849.1">
    <property type="nucleotide sequence ID" value="NZ_CP051677.1"/>
</dbReference>
<dbReference type="SMART" id="SM00089">
    <property type="entry name" value="PKD"/>
    <property type="match status" value="2"/>
</dbReference>
<dbReference type="EMBL" id="CP051677">
    <property type="protein sequence ID" value="QJD77905.1"/>
    <property type="molecule type" value="Genomic_DNA"/>
</dbReference>
<dbReference type="InterPro" id="IPR002126">
    <property type="entry name" value="Cadherin-like_dom"/>
</dbReference>
<dbReference type="Pfam" id="PF05345">
    <property type="entry name" value="He_PIG"/>
    <property type="match status" value="2"/>
</dbReference>
<dbReference type="InterPro" id="IPR022409">
    <property type="entry name" value="PKD/Chitinase_dom"/>
</dbReference>
<evidence type="ECO:0000313" key="2">
    <source>
        <dbReference type="EMBL" id="QJD77905.1"/>
    </source>
</evidence>
<dbReference type="GO" id="GO:0007156">
    <property type="term" value="P:homophilic cell adhesion via plasma membrane adhesion molecules"/>
    <property type="evidence" value="ECO:0007669"/>
    <property type="project" value="InterPro"/>
</dbReference>
<organism evidence="2 3">
    <name type="scientific">Spirosoma rhododendri</name>
    <dbReference type="NCBI Taxonomy" id="2728024"/>
    <lineage>
        <taxon>Bacteria</taxon>
        <taxon>Pseudomonadati</taxon>
        <taxon>Bacteroidota</taxon>
        <taxon>Cytophagia</taxon>
        <taxon>Cytophagales</taxon>
        <taxon>Cytophagaceae</taxon>
        <taxon>Spirosoma</taxon>
    </lineage>
</organism>
<dbReference type="SMART" id="SM00539">
    <property type="entry name" value="NIDO"/>
    <property type="match status" value="1"/>
</dbReference>
<dbReference type="Pfam" id="PF06119">
    <property type="entry name" value="NIDO"/>
    <property type="match status" value="1"/>
</dbReference>
<accession>A0A7L5DIM5</accession>
<dbReference type="GO" id="GO:0007160">
    <property type="term" value="P:cell-matrix adhesion"/>
    <property type="evidence" value="ECO:0007669"/>
    <property type="project" value="InterPro"/>
</dbReference>
<dbReference type="SMART" id="SM00736">
    <property type="entry name" value="CADG"/>
    <property type="match status" value="3"/>
</dbReference>
<dbReference type="InterPro" id="IPR006644">
    <property type="entry name" value="Cadg"/>
</dbReference>
<dbReference type="InterPro" id="IPR051495">
    <property type="entry name" value="Epithelial_Barrier/Signaling"/>
</dbReference>
<dbReference type="Gene3D" id="2.60.40.10">
    <property type="entry name" value="Immunoglobulins"/>
    <property type="match status" value="2"/>
</dbReference>
<gene>
    <name evidence="2" type="ORF">HH216_05295</name>
</gene>
<dbReference type="InterPro" id="IPR026444">
    <property type="entry name" value="Secre_tail"/>
</dbReference>
<dbReference type="SUPFAM" id="SSF49313">
    <property type="entry name" value="Cadherin-like"/>
    <property type="match status" value="2"/>
</dbReference>
<sequence length="878" mass="92137">MKTITWLFLRGRALFRSCLTLKSQLAALVYLVSFGSLLAQAPKNWNPADTDPTYEARKMQSQTASPNQQVSTNAFVGTFVALPSCFEPYDTTANGGWTRLPRQDDNSIGPIALGWSFSLFGSVYSSVYINTNGNVTFAAPLSQYTATGFPIGTPMVAPFWADVDTRNANSGSVWYKIFPDRLVVTWSFVGYYNTQADKKNTFQLVLRNNTAPGFSGDDVLFSYGDMQWTTGSASGGVNGFGGSAATVGINRGNSVDYIQTGRFNLAGGQAPTLSTPGGIDWLDGKCFTYRLGGTATNLPPVVAGMPTGNQIVLNQGETRVVPLQFTGPESNQNVNVTANLNGLCNAVAPITNNATPSATASFSVTASPCNVGTKQVVFTATDNGTPAATQSFTLTVVVNPPPPTNLPPVFNGPLPALSGQVGISFGYTLPAGTFTDPNNDALTYSATGLPPGLSFTGTTISGVPTTVGTYTATITATDPGPLSTTGTIVITITDVPPTNLPPVFNGPIPSLSGQVGVSFGYTLPVGVFTDPNNDALVYSAIGLPPGLIFSGTTISGVPTTVGTYTAMITATDPGSLSATGTIIITITDAPTTGQFDIATVETVSCLTVTAYERRLTFLPKYTGLTGQPVTFSVVNELSPTTQPGPYSLRVYIDNPTITLKASQAGTAGEATYAYNWLATCAGTTPPPPTPVPVSFTITSVSTVACTSVTAFERRLSFTPQYAGLTGQPVTFSVVNELSPTTQPGPYSLRVYIDNPTITLKASQAGTAGEATYTYNWLAVCGSTNGRQAASTEYVAPLNAHIYPNPVGDELTVGIANAEGQTVRFQLINPAGAPFVERAVPIKTADHREHIPMSQYPAGLYLLRLTTGQQTTTLKVVHQ</sequence>
<dbReference type="Proteomes" id="UP000501128">
    <property type="component" value="Chromosome"/>
</dbReference>
<dbReference type="AlphaFoldDB" id="A0A7L5DIM5"/>
<dbReference type="PROSITE" id="PS50268">
    <property type="entry name" value="CADHERIN_2"/>
    <property type="match status" value="1"/>
</dbReference>
<evidence type="ECO:0000259" key="1">
    <source>
        <dbReference type="PROSITE" id="PS50268"/>
    </source>
</evidence>
<dbReference type="Pfam" id="PF18962">
    <property type="entry name" value="Por_Secre_tail"/>
    <property type="match status" value="1"/>
</dbReference>
<dbReference type="PANTHER" id="PTHR13802">
    <property type="entry name" value="MUCIN 4-RELATED"/>
    <property type="match status" value="1"/>
</dbReference>
<keyword evidence="3" id="KW-1185">Reference proteome</keyword>